<dbReference type="GO" id="GO:0016020">
    <property type="term" value="C:membrane"/>
    <property type="evidence" value="ECO:0007669"/>
    <property type="project" value="UniProtKB-SubCell"/>
</dbReference>
<evidence type="ECO:0000256" key="5">
    <source>
        <dbReference type="ARBA" id="ARBA00022640"/>
    </source>
</evidence>
<evidence type="ECO:0000256" key="9">
    <source>
        <dbReference type="ARBA" id="ARBA00024055"/>
    </source>
</evidence>
<evidence type="ECO:0000256" key="3">
    <source>
        <dbReference type="ARBA" id="ARBA00009481"/>
    </source>
</evidence>
<keyword evidence="4" id="KW-0150">Chloroplast</keyword>
<dbReference type="GO" id="GO:0009507">
    <property type="term" value="C:chloroplast"/>
    <property type="evidence" value="ECO:0007669"/>
    <property type="project" value="UniProtKB-SubCell"/>
</dbReference>
<dbReference type="InParanoid" id="D8LMN5"/>
<dbReference type="SUPFAM" id="SSF53756">
    <property type="entry name" value="UDP-Glycosyltransferase/glycogen phosphorylase"/>
    <property type="match status" value="1"/>
</dbReference>
<sequence length="579" mass="63408">MFLPRAAGAFMAESGKVDDESLSKEAPTKCPNYNVEDPTRRIWVFTTASLPWMTGTAVNPLLRAAYLTRGRDKGKVTLGVPWLVDEDQEKVYPKGKRYAAKEDQEAYVREWLVKAGLEEESKKLDILFYPARYHEQFGSIFPMGDLAAQAPDEEADVAVLEEPEHLNFFRAEGVPWLNKFNYVVGIIHTNYQFYARGEKHGRVKKPIVKAACAFTVRAHCHRIIKLSDALQGYAREKEMVENVHGVRPQFFEVGDEAVKNGFTGDAYFIGKVLWTKGIDILLALMHNARSANTDESDVKPDAIVADAATATAAAPADTDGTGSNDPPPPPPPPTPSSSSVKEDEAGGEEGGDVGAGDSSRGGAGGGGAKPFPIVIYGNGSDLDEVKEKVQEMDLPVSFHDAIDHAELGSYKVFVNPSQSEVLCTTIAEALAMGKWVVCARHPSNEFFFSNFETCLSFSDEREFLSCMQKALSETPPRLSEETRHKLSWAAATDRFMAAASRPEVPGRNNTSKSARGLARLDKLLAALHQHTMKGKRGDLLRQAMGGGPVAKQNQQQQLLLLLLHPHPHPPTPARMTVKP</sequence>
<feature type="compositionally biased region" description="Low complexity" evidence="11">
    <location>
        <begin position="310"/>
        <end position="321"/>
    </location>
</feature>
<gene>
    <name evidence="13" type="primary">DGD</name>
    <name evidence="13" type="ORF">Esi_0408_0002</name>
</gene>
<dbReference type="PANTHER" id="PTHR46132">
    <property type="entry name" value="DIGALACTOSYLDIACYLGLYCEROL SYNTHASE 2, CHLOROPLASTIC"/>
    <property type="match status" value="1"/>
</dbReference>
<dbReference type="EMBL" id="FN649760">
    <property type="protein sequence ID" value="CBN76211.1"/>
    <property type="molecule type" value="Genomic_DNA"/>
</dbReference>
<evidence type="ECO:0000256" key="11">
    <source>
        <dbReference type="SAM" id="MobiDB-lite"/>
    </source>
</evidence>
<evidence type="ECO:0000256" key="4">
    <source>
        <dbReference type="ARBA" id="ARBA00022528"/>
    </source>
</evidence>
<evidence type="ECO:0000259" key="12">
    <source>
        <dbReference type="Pfam" id="PF00534"/>
    </source>
</evidence>
<proteinExistence type="inferred from homology"/>
<keyword evidence="8" id="KW-0472">Membrane</keyword>
<keyword evidence="14" id="KW-1185">Reference proteome</keyword>
<comment type="similarity">
    <text evidence="3">Belongs to the glycosyltransferase group 1 family. Glycosyltransferase 4 subfamily.</text>
</comment>
<dbReference type="Gene3D" id="3.40.50.2000">
    <property type="entry name" value="Glycogen Phosphorylase B"/>
    <property type="match status" value="1"/>
</dbReference>
<evidence type="ECO:0000256" key="7">
    <source>
        <dbReference type="ARBA" id="ARBA00022679"/>
    </source>
</evidence>
<protein>
    <recommendedName>
        <fullName evidence="9">digalactosyldiacylglycerol synthase</fullName>
        <ecNumber evidence="9">2.4.1.241</ecNumber>
    </recommendedName>
</protein>
<evidence type="ECO:0000256" key="6">
    <source>
        <dbReference type="ARBA" id="ARBA00022676"/>
    </source>
</evidence>
<dbReference type="PANTHER" id="PTHR46132:SF1">
    <property type="entry name" value="DIGALACTOSYLDIACYLGLYCEROL SYNTHASE 2, CHLOROPLASTIC"/>
    <property type="match status" value="1"/>
</dbReference>
<feature type="domain" description="Glycosyl transferase family 1" evidence="12">
    <location>
        <begin position="372"/>
        <end position="481"/>
    </location>
</feature>
<dbReference type="AlphaFoldDB" id="D8LMN5"/>
<dbReference type="EC" id="2.4.1.241" evidence="9"/>
<evidence type="ECO:0000256" key="10">
    <source>
        <dbReference type="ARBA" id="ARBA00048651"/>
    </source>
</evidence>
<name>D8LMN5_ECTSI</name>
<keyword evidence="7 13" id="KW-0808">Transferase</keyword>
<evidence type="ECO:0000256" key="2">
    <source>
        <dbReference type="ARBA" id="ARBA00004370"/>
    </source>
</evidence>
<dbReference type="eggNOG" id="ENOG502QQ73">
    <property type="taxonomic scope" value="Eukaryota"/>
</dbReference>
<dbReference type="STRING" id="2880.D8LMN5"/>
<dbReference type="InterPro" id="IPR044525">
    <property type="entry name" value="DGDG1/2"/>
</dbReference>
<dbReference type="GO" id="GO:0046481">
    <property type="term" value="F:digalactosyldiacylglycerol synthase activity"/>
    <property type="evidence" value="ECO:0007669"/>
    <property type="project" value="UniProtKB-EC"/>
</dbReference>
<keyword evidence="6 13" id="KW-0328">Glycosyltransferase</keyword>
<evidence type="ECO:0000256" key="8">
    <source>
        <dbReference type="ARBA" id="ARBA00023136"/>
    </source>
</evidence>
<comment type="catalytic activity">
    <reaction evidence="10">
        <text>a 1,2-diacyl-3-O-(beta-D-galactosyl)-sn-glycerol + UDP-alpha-D-galactose = a 1,2-diacyl-3-O-[alpha-D-galactosyl-(1-&gt;6)-beta-D-galactosyl]-sn-glycerol + UDP + H(+)</text>
        <dbReference type="Rhea" id="RHEA:10520"/>
        <dbReference type="ChEBI" id="CHEBI:15378"/>
        <dbReference type="ChEBI" id="CHEBI:17615"/>
        <dbReference type="ChEBI" id="CHEBI:28396"/>
        <dbReference type="ChEBI" id="CHEBI:58223"/>
        <dbReference type="ChEBI" id="CHEBI:66914"/>
        <dbReference type="EC" id="2.4.1.241"/>
    </reaction>
</comment>
<dbReference type="Proteomes" id="UP000002630">
    <property type="component" value="Unassembled WGS sequence"/>
</dbReference>
<keyword evidence="5" id="KW-0934">Plastid</keyword>
<dbReference type="InterPro" id="IPR001296">
    <property type="entry name" value="Glyco_trans_1"/>
</dbReference>
<evidence type="ECO:0000313" key="13">
    <source>
        <dbReference type="EMBL" id="CBN76211.1"/>
    </source>
</evidence>
<reference evidence="13 14" key="1">
    <citation type="journal article" date="2010" name="Nature">
        <title>The Ectocarpus genome and the independent evolution of multicellularity in brown algae.</title>
        <authorList>
            <person name="Cock J.M."/>
            <person name="Sterck L."/>
            <person name="Rouze P."/>
            <person name="Scornet D."/>
            <person name="Allen A.E."/>
            <person name="Amoutzias G."/>
            <person name="Anthouard V."/>
            <person name="Artiguenave F."/>
            <person name="Aury J.M."/>
            <person name="Badger J.H."/>
            <person name="Beszteri B."/>
            <person name="Billiau K."/>
            <person name="Bonnet E."/>
            <person name="Bothwell J.H."/>
            <person name="Bowler C."/>
            <person name="Boyen C."/>
            <person name="Brownlee C."/>
            <person name="Carrano C.J."/>
            <person name="Charrier B."/>
            <person name="Cho G.Y."/>
            <person name="Coelho S.M."/>
            <person name="Collen J."/>
            <person name="Corre E."/>
            <person name="Da Silva C."/>
            <person name="Delage L."/>
            <person name="Delaroque N."/>
            <person name="Dittami S.M."/>
            <person name="Doulbeau S."/>
            <person name="Elias M."/>
            <person name="Farnham G."/>
            <person name="Gachon C.M."/>
            <person name="Gschloessl B."/>
            <person name="Heesch S."/>
            <person name="Jabbari K."/>
            <person name="Jubin C."/>
            <person name="Kawai H."/>
            <person name="Kimura K."/>
            <person name="Kloareg B."/>
            <person name="Kupper F.C."/>
            <person name="Lang D."/>
            <person name="Le Bail A."/>
            <person name="Leblanc C."/>
            <person name="Lerouge P."/>
            <person name="Lohr M."/>
            <person name="Lopez P.J."/>
            <person name="Martens C."/>
            <person name="Maumus F."/>
            <person name="Michel G."/>
            <person name="Miranda-Saavedra D."/>
            <person name="Morales J."/>
            <person name="Moreau H."/>
            <person name="Motomura T."/>
            <person name="Nagasato C."/>
            <person name="Napoli C.A."/>
            <person name="Nelson D.R."/>
            <person name="Nyvall-Collen P."/>
            <person name="Peters A.F."/>
            <person name="Pommier C."/>
            <person name="Potin P."/>
            <person name="Poulain J."/>
            <person name="Quesneville H."/>
            <person name="Read B."/>
            <person name="Rensing S.A."/>
            <person name="Ritter A."/>
            <person name="Rousvoal S."/>
            <person name="Samanta M."/>
            <person name="Samson G."/>
            <person name="Schroeder D.C."/>
            <person name="Segurens B."/>
            <person name="Strittmatter M."/>
            <person name="Tonon T."/>
            <person name="Tregear J.W."/>
            <person name="Valentin K."/>
            <person name="von Dassow P."/>
            <person name="Yamagishi T."/>
            <person name="Van de Peer Y."/>
            <person name="Wincker P."/>
        </authorList>
    </citation>
    <scope>NUCLEOTIDE SEQUENCE [LARGE SCALE GENOMIC DNA]</scope>
    <source>
        <strain evidence="14">Ec32 / CCAP1310/4</strain>
    </source>
</reference>
<accession>D8LMN5</accession>
<organism evidence="13 14">
    <name type="scientific">Ectocarpus siliculosus</name>
    <name type="common">Brown alga</name>
    <name type="synonym">Conferva siliculosa</name>
    <dbReference type="NCBI Taxonomy" id="2880"/>
    <lineage>
        <taxon>Eukaryota</taxon>
        <taxon>Sar</taxon>
        <taxon>Stramenopiles</taxon>
        <taxon>Ochrophyta</taxon>
        <taxon>PX clade</taxon>
        <taxon>Phaeophyceae</taxon>
        <taxon>Ectocarpales</taxon>
        <taxon>Ectocarpaceae</taxon>
        <taxon>Ectocarpus</taxon>
    </lineage>
</organism>
<evidence type="ECO:0000256" key="1">
    <source>
        <dbReference type="ARBA" id="ARBA00004229"/>
    </source>
</evidence>
<comment type="subcellular location">
    <subcellularLocation>
        <location evidence="2">Membrane</location>
    </subcellularLocation>
    <subcellularLocation>
        <location evidence="1">Plastid</location>
        <location evidence="1">Chloroplast</location>
    </subcellularLocation>
</comment>
<dbReference type="OrthoDB" id="44480at2759"/>
<feature type="compositionally biased region" description="Pro residues" evidence="11">
    <location>
        <begin position="325"/>
        <end position="335"/>
    </location>
</feature>
<feature type="region of interest" description="Disordered" evidence="11">
    <location>
        <begin position="310"/>
        <end position="366"/>
    </location>
</feature>
<dbReference type="Pfam" id="PF00534">
    <property type="entry name" value="Glycos_transf_1"/>
    <property type="match status" value="1"/>
</dbReference>
<evidence type="ECO:0000313" key="14">
    <source>
        <dbReference type="Proteomes" id="UP000002630"/>
    </source>
</evidence>